<name>A0AAD0YT13_CHRID</name>
<proteinExistence type="predicted"/>
<reference evidence="2 3" key="1">
    <citation type="submission" date="2018-11" db="EMBL/GenBank/DDBJ databases">
        <title>Proposal to divide the Flavobacteriaceae and reorganize its genera based on Amino Acid Identity values calculated from whole genome sequences.</title>
        <authorList>
            <person name="Nicholson A.C."/>
            <person name="Gulvik C.A."/>
            <person name="Whitney A.M."/>
            <person name="Humrighouse B.W."/>
            <person name="Bell M."/>
            <person name="Holmes B."/>
            <person name="Steigerwalt A.G."/>
            <person name="Villarma A."/>
            <person name="Sheth M."/>
            <person name="Batra D."/>
            <person name="Pryor J."/>
            <person name="Bernardet J.-F."/>
            <person name="Hugo C."/>
            <person name="Kampfer P."/>
            <person name="Newman J."/>
            <person name="McQuiston J.R."/>
        </authorList>
    </citation>
    <scope>NUCLEOTIDE SEQUENCE [LARGE SCALE GENOMIC DNA]</scope>
    <source>
        <strain evidence="2 3">H5559</strain>
    </source>
</reference>
<protein>
    <submittedName>
        <fullName evidence="2">Uncharacterized protein</fullName>
    </submittedName>
</protein>
<evidence type="ECO:0000313" key="3">
    <source>
        <dbReference type="Proteomes" id="UP000269015"/>
    </source>
</evidence>
<dbReference type="EMBL" id="CP033930">
    <property type="protein sequence ID" value="AZB17730.1"/>
    <property type="molecule type" value="Genomic_DNA"/>
</dbReference>
<feature type="region of interest" description="Disordered" evidence="1">
    <location>
        <begin position="1"/>
        <end position="21"/>
    </location>
</feature>
<dbReference type="Proteomes" id="UP000269015">
    <property type="component" value="Chromosome"/>
</dbReference>
<accession>A0AAD0YT13</accession>
<evidence type="ECO:0000313" key="2">
    <source>
        <dbReference type="EMBL" id="AZB17730.1"/>
    </source>
</evidence>
<feature type="compositionally biased region" description="Basic residues" evidence="1">
    <location>
        <begin position="11"/>
        <end position="21"/>
    </location>
</feature>
<dbReference type="AlphaFoldDB" id="A0AAD0YT13"/>
<organism evidence="2 3">
    <name type="scientific">Chryseobacterium indologenes</name>
    <name type="common">Flavobacterium indologenes</name>
    <dbReference type="NCBI Taxonomy" id="253"/>
    <lineage>
        <taxon>Bacteria</taxon>
        <taxon>Pseudomonadati</taxon>
        <taxon>Bacteroidota</taxon>
        <taxon>Flavobacteriia</taxon>
        <taxon>Flavobacteriales</taxon>
        <taxon>Weeksellaceae</taxon>
        <taxon>Chryseobacterium group</taxon>
        <taxon>Chryseobacterium</taxon>
    </lineage>
</organism>
<gene>
    <name evidence="2" type="ORF">EG352_08070</name>
</gene>
<evidence type="ECO:0000256" key="1">
    <source>
        <dbReference type="SAM" id="MobiDB-lite"/>
    </source>
</evidence>
<sequence>MLTFNNDLKKRLGRKQIKRSKQKIVVNKDKIKPENGGHKIVYPGFPSGMSTTEHKQLIKIF</sequence>